<evidence type="ECO:0000313" key="1">
    <source>
        <dbReference type="EMBL" id="SPQ23248.1"/>
    </source>
</evidence>
<sequence length="9" mass="986">MEDGAYTSI</sequence>
<proteinExistence type="predicted"/>
<organism evidence="1 2">
    <name type="scientific">Thermothielavioides terrestris</name>
    <dbReference type="NCBI Taxonomy" id="2587410"/>
    <lineage>
        <taxon>Eukaryota</taxon>
        <taxon>Fungi</taxon>
        <taxon>Dikarya</taxon>
        <taxon>Ascomycota</taxon>
        <taxon>Pezizomycotina</taxon>
        <taxon>Sordariomycetes</taxon>
        <taxon>Sordariomycetidae</taxon>
        <taxon>Sordariales</taxon>
        <taxon>Chaetomiaceae</taxon>
        <taxon>Thermothielavioides</taxon>
    </lineage>
</organism>
<gene>
    <name evidence="1" type="ORF">TT172_LOCUS5667</name>
</gene>
<dbReference type="Proteomes" id="UP000289323">
    <property type="component" value="Unassembled WGS sequence"/>
</dbReference>
<accession>A0A446BLA0</accession>
<reference evidence="1 2" key="1">
    <citation type="submission" date="2018-04" db="EMBL/GenBank/DDBJ databases">
        <authorList>
            <person name="Huttner S."/>
            <person name="Dainat J."/>
        </authorList>
    </citation>
    <scope>NUCLEOTIDE SEQUENCE [LARGE SCALE GENOMIC DNA]</scope>
</reference>
<protein>
    <submittedName>
        <fullName evidence="1">6a0429cd-ec3f-4fcc-bfec-0bd44765af9a</fullName>
    </submittedName>
</protein>
<evidence type="ECO:0000313" key="2">
    <source>
        <dbReference type="Proteomes" id="UP000289323"/>
    </source>
</evidence>
<name>A0A446BLA0_9PEZI</name>
<dbReference type="EMBL" id="OUUZ01000010">
    <property type="protein sequence ID" value="SPQ23248.1"/>
    <property type="molecule type" value="Genomic_DNA"/>
</dbReference>